<accession>A0AAD9CYU3</accession>
<dbReference type="SUPFAM" id="SSF51735">
    <property type="entry name" value="NAD(P)-binding Rossmann-fold domains"/>
    <property type="match status" value="1"/>
</dbReference>
<dbReference type="PANTHER" id="PTHR48079">
    <property type="entry name" value="PROTEIN YEEZ"/>
    <property type="match status" value="1"/>
</dbReference>
<evidence type="ECO:0000313" key="2">
    <source>
        <dbReference type="Proteomes" id="UP001182556"/>
    </source>
</evidence>
<evidence type="ECO:0008006" key="3">
    <source>
        <dbReference type="Google" id="ProtNLM"/>
    </source>
</evidence>
<dbReference type="GO" id="GO:0005737">
    <property type="term" value="C:cytoplasm"/>
    <property type="evidence" value="ECO:0007669"/>
    <property type="project" value="TreeGrafter"/>
</dbReference>
<reference evidence="1" key="1">
    <citation type="submission" date="2023-02" db="EMBL/GenBank/DDBJ databases">
        <title>Identification and recombinant expression of a fungal hydrolase from Papiliotrema laurentii that hydrolyzes apple cutin and clears colloidal polyester polyurethane.</title>
        <authorList>
            <consortium name="DOE Joint Genome Institute"/>
            <person name="Roman V.A."/>
            <person name="Bojanowski C."/>
            <person name="Crable B.R."/>
            <person name="Wagner D.N."/>
            <person name="Hung C.S."/>
            <person name="Nadeau L.J."/>
            <person name="Schratz L."/>
            <person name="Haridas S."/>
            <person name="Pangilinan J."/>
            <person name="Lipzen A."/>
            <person name="Na H."/>
            <person name="Yan M."/>
            <person name="Ng V."/>
            <person name="Grigoriev I.V."/>
            <person name="Spatafora J.W."/>
            <person name="Barlow D."/>
            <person name="Biffinger J."/>
            <person name="Kelley-Loughnane N."/>
            <person name="Varaljay V.A."/>
            <person name="Crookes-Goodson W.J."/>
        </authorList>
    </citation>
    <scope>NUCLEOTIDE SEQUENCE</scope>
    <source>
        <strain evidence="1">5307AH</strain>
    </source>
</reference>
<evidence type="ECO:0000313" key="1">
    <source>
        <dbReference type="EMBL" id="KAK1921636.1"/>
    </source>
</evidence>
<organism evidence="1 2">
    <name type="scientific">Papiliotrema laurentii</name>
    <name type="common">Cryptococcus laurentii</name>
    <dbReference type="NCBI Taxonomy" id="5418"/>
    <lineage>
        <taxon>Eukaryota</taxon>
        <taxon>Fungi</taxon>
        <taxon>Dikarya</taxon>
        <taxon>Basidiomycota</taxon>
        <taxon>Agaricomycotina</taxon>
        <taxon>Tremellomycetes</taxon>
        <taxon>Tremellales</taxon>
        <taxon>Rhynchogastremaceae</taxon>
        <taxon>Papiliotrema</taxon>
    </lineage>
</organism>
<dbReference type="InterPro" id="IPR036291">
    <property type="entry name" value="NAD(P)-bd_dom_sf"/>
</dbReference>
<dbReference type="AlphaFoldDB" id="A0AAD9CYU3"/>
<sequence>MKVLIFGATGFIGSSVARAFTRAGHITYGQTRSQSSAKGLAMQEIIPVVCDPLTPEGRAVWGPIAAVADAVIDCSAIDTADKALSLVSHFKSLISGRPAAAPKPTYIYTGGLWSWARSGSGLDSWTDERQPRTDINTNVSWRKDVEDPVLLEDKFNGVVIRPPMLYGKSGSFVAYFHLDAAYEAAKKGKVFEALVTEDTRWQTIHQDDVGEAYRLVAEVGHLAKGQTFMPANPQSERLTDILDAIARVSGAKGWKPIQAKTPLEKAWVSTVNAHPSLLTALTGWKPTKLSLVDGMDVYWQSYVASREEEKSAKL</sequence>
<dbReference type="PANTHER" id="PTHR48079:SF3">
    <property type="entry name" value="NAD-DEPENDENT EPIMERASE_DEHYDRATASE DOMAIN-CONTAINING PROTEIN"/>
    <property type="match status" value="1"/>
</dbReference>
<keyword evidence="2" id="KW-1185">Reference proteome</keyword>
<dbReference type="InterPro" id="IPR051783">
    <property type="entry name" value="NAD(P)-dependent_oxidoreduct"/>
</dbReference>
<proteinExistence type="predicted"/>
<protein>
    <recommendedName>
        <fullName evidence="3">NAD-dependent epimerase/dehydratase domain-containing protein</fullName>
    </recommendedName>
</protein>
<dbReference type="GO" id="GO:0004029">
    <property type="term" value="F:aldehyde dehydrogenase (NAD+) activity"/>
    <property type="evidence" value="ECO:0007669"/>
    <property type="project" value="TreeGrafter"/>
</dbReference>
<dbReference type="Proteomes" id="UP001182556">
    <property type="component" value="Unassembled WGS sequence"/>
</dbReference>
<dbReference type="EMBL" id="JAODAN010000010">
    <property type="protein sequence ID" value="KAK1921636.1"/>
    <property type="molecule type" value="Genomic_DNA"/>
</dbReference>
<name>A0AAD9CYU3_PAPLA</name>
<gene>
    <name evidence="1" type="ORF">DB88DRAFT_512911</name>
</gene>
<comment type="caution">
    <text evidence="1">The sequence shown here is derived from an EMBL/GenBank/DDBJ whole genome shotgun (WGS) entry which is preliminary data.</text>
</comment>
<dbReference type="Gene3D" id="3.40.50.720">
    <property type="entry name" value="NAD(P)-binding Rossmann-like Domain"/>
    <property type="match status" value="1"/>
</dbReference>